<keyword evidence="3" id="KW-1003">Cell membrane</keyword>
<gene>
    <name evidence="9" type="ORF">JJB74_14435</name>
</gene>
<keyword evidence="4 7" id="KW-0812">Transmembrane</keyword>
<feature type="transmembrane region" description="Helical" evidence="7">
    <location>
        <begin position="170"/>
        <end position="193"/>
    </location>
</feature>
<evidence type="ECO:0000256" key="5">
    <source>
        <dbReference type="ARBA" id="ARBA00022989"/>
    </source>
</evidence>
<reference evidence="9" key="1">
    <citation type="submission" date="2021-01" db="EMBL/GenBank/DDBJ databases">
        <title>Genome sequence of strain Noviherbaspirillum sp. DKR-6.</title>
        <authorList>
            <person name="Chaudhary D.K."/>
        </authorList>
    </citation>
    <scope>NUCLEOTIDE SEQUENCE</scope>
    <source>
        <strain evidence="9">DKR-6</strain>
    </source>
</reference>
<dbReference type="GO" id="GO:0005886">
    <property type="term" value="C:plasma membrane"/>
    <property type="evidence" value="ECO:0007669"/>
    <property type="project" value="UniProtKB-SubCell"/>
</dbReference>
<name>A0A934SUS1_9BURK</name>
<comment type="caution">
    <text evidence="9">The sequence shown here is derived from an EMBL/GenBank/DDBJ whole genome shotgun (WGS) entry which is preliminary data.</text>
</comment>
<evidence type="ECO:0000256" key="3">
    <source>
        <dbReference type="ARBA" id="ARBA00022475"/>
    </source>
</evidence>
<dbReference type="Gene3D" id="1.20.81.30">
    <property type="entry name" value="Type II secretion system (T2SS), domain F"/>
    <property type="match status" value="2"/>
</dbReference>
<dbReference type="Proteomes" id="UP000622890">
    <property type="component" value="Unassembled WGS sequence"/>
</dbReference>
<organism evidence="9 10">
    <name type="scientific">Noviherbaspirillum pedocola</name>
    <dbReference type="NCBI Taxonomy" id="2801341"/>
    <lineage>
        <taxon>Bacteria</taxon>
        <taxon>Pseudomonadati</taxon>
        <taxon>Pseudomonadota</taxon>
        <taxon>Betaproteobacteria</taxon>
        <taxon>Burkholderiales</taxon>
        <taxon>Oxalobacteraceae</taxon>
        <taxon>Noviherbaspirillum</taxon>
    </lineage>
</organism>
<evidence type="ECO:0000259" key="8">
    <source>
        <dbReference type="Pfam" id="PF00482"/>
    </source>
</evidence>
<dbReference type="Pfam" id="PF00482">
    <property type="entry name" value="T2SSF"/>
    <property type="match status" value="2"/>
</dbReference>
<evidence type="ECO:0000256" key="2">
    <source>
        <dbReference type="ARBA" id="ARBA00005745"/>
    </source>
</evidence>
<keyword evidence="6 7" id="KW-0472">Membrane</keyword>
<comment type="similarity">
    <text evidence="2">Belongs to the GSP F family.</text>
</comment>
<accession>A0A934SUS1</accession>
<comment type="subcellular location">
    <subcellularLocation>
        <location evidence="1">Cell membrane</location>
        <topology evidence="1">Multi-pass membrane protein</topology>
    </subcellularLocation>
</comment>
<evidence type="ECO:0000256" key="1">
    <source>
        <dbReference type="ARBA" id="ARBA00004651"/>
    </source>
</evidence>
<keyword evidence="5 7" id="KW-1133">Transmembrane helix</keyword>
<evidence type="ECO:0000313" key="10">
    <source>
        <dbReference type="Proteomes" id="UP000622890"/>
    </source>
</evidence>
<dbReference type="AlphaFoldDB" id="A0A934SUS1"/>
<dbReference type="InterPro" id="IPR003004">
    <property type="entry name" value="GspF/PilC"/>
</dbReference>
<dbReference type="InterPro" id="IPR042094">
    <property type="entry name" value="T2SS_GspF_sf"/>
</dbReference>
<dbReference type="GO" id="GO:0015628">
    <property type="term" value="P:protein secretion by the type II secretion system"/>
    <property type="evidence" value="ECO:0007669"/>
    <property type="project" value="TreeGrafter"/>
</dbReference>
<feature type="transmembrane region" description="Helical" evidence="7">
    <location>
        <begin position="226"/>
        <end position="246"/>
    </location>
</feature>
<feature type="domain" description="Type II secretion system protein GspF" evidence="8">
    <location>
        <begin position="71"/>
        <end position="194"/>
    </location>
</feature>
<proteinExistence type="inferred from homology"/>
<dbReference type="PANTHER" id="PTHR30012:SF0">
    <property type="entry name" value="TYPE II SECRETION SYSTEM PROTEIN F-RELATED"/>
    <property type="match status" value="1"/>
</dbReference>
<evidence type="ECO:0000256" key="6">
    <source>
        <dbReference type="ARBA" id="ARBA00023136"/>
    </source>
</evidence>
<feature type="transmembrane region" description="Helical" evidence="7">
    <location>
        <begin position="377"/>
        <end position="396"/>
    </location>
</feature>
<evidence type="ECO:0000256" key="4">
    <source>
        <dbReference type="ARBA" id="ARBA00022692"/>
    </source>
</evidence>
<sequence>MSSTNMHHFRVAGRAASGDLRIVKLRAADAAGARRLAQGEGLAVLSCEPAGLAGPGLRRIATRPRIDVALFAQELASLLEAGLGIIEALETLSEKDARGGMDRVLQPLTEALREGRRLSAVMADMPETFPPLLAASVASSEETGDVVAALRRYADNTQSLRRLRAKVTGAAVYPCMLLVVGLLVVAFLLGVVVPRFSLLIESSKGDIPAASRMLLALGGAINRHPLLFATGFSCVPLSLVIVGLRARAAGWNTDWMARLPMVGALTRTFRHAQFYRTTGMLIEGGIPAVRAFETAGALLSPADRVRLGAALSAMRQGHPIAVVLADAGLADAVARRMLNVSQRTGQLATILQRIATFQETSLERGIDVAARLFEPTLMVFIGLVIGAIVVLMYLPIFDLASSLQ</sequence>
<dbReference type="PRINTS" id="PR00812">
    <property type="entry name" value="BCTERIALGSPF"/>
</dbReference>
<feature type="domain" description="Type II secretion system protein GspF" evidence="8">
    <location>
        <begin position="274"/>
        <end position="395"/>
    </location>
</feature>
<evidence type="ECO:0000256" key="7">
    <source>
        <dbReference type="SAM" id="Phobius"/>
    </source>
</evidence>
<dbReference type="PANTHER" id="PTHR30012">
    <property type="entry name" value="GENERAL SECRETION PATHWAY PROTEIN"/>
    <property type="match status" value="1"/>
</dbReference>
<dbReference type="EMBL" id="JAEPBG010000005">
    <property type="protein sequence ID" value="MBK4735815.1"/>
    <property type="molecule type" value="Genomic_DNA"/>
</dbReference>
<dbReference type="RefSeq" id="WP_200592609.1">
    <property type="nucleotide sequence ID" value="NZ_JAEPBG010000005.1"/>
</dbReference>
<protein>
    <submittedName>
        <fullName evidence="9">Type II secretion system F family protein</fullName>
    </submittedName>
</protein>
<evidence type="ECO:0000313" key="9">
    <source>
        <dbReference type="EMBL" id="MBK4735815.1"/>
    </source>
</evidence>
<keyword evidence="10" id="KW-1185">Reference proteome</keyword>
<dbReference type="InterPro" id="IPR018076">
    <property type="entry name" value="T2SS_GspF_dom"/>
</dbReference>